<sequence>MISEDFIQAINEHVMGDCSEFTALKKRFKDFNTCADQPAAAALGYLVAKAELEAAKEEEKPDVYDEVVEVLKTFLGTRVSTHTTADHIFTLIYEWLDDELVERGYANYPSYTRDCIKLLFQSFVIKKPEA</sequence>
<accession>A0A6J5N5V9</accession>
<reference evidence="1" key="1">
    <citation type="submission" date="2020-04" db="EMBL/GenBank/DDBJ databases">
        <authorList>
            <person name="Chiriac C."/>
            <person name="Salcher M."/>
            <person name="Ghai R."/>
            <person name="Kavagutti S V."/>
        </authorList>
    </citation>
    <scope>NUCLEOTIDE SEQUENCE</scope>
</reference>
<proteinExistence type="predicted"/>
<dbReference type="EMBL" id="LR796624">
    <property type="protein sequence ID" value="CAB4154890.1"/>
    <property type="molecule type" value="Genomic_DNA"/>
</dbReference>
<evidence type="ECO:0000313" key="1">
    <source>
        <dbReference type="EMBL" id="CAB4154890.1"/>
    </source>
</evidence>
<name>A0A6J5N5V9_9CAUD</name>
<organism evidence="1">
    <name type="scientific">uncultured Caudovirales phage</name>
    <dbReference type="NCBI Taxonomy" id="2100421"/>
    <lineage>
        <taxon>Viruses</taxon>
        <taxon>Duplodnaviria</taxon>
        <taxon>Heunggongvirae</taxon>
        <taxon>Uroviricota</taxon>
        <taxon>Caudoviricetes</taxon>
        <taxon>Peduoviridae</taxon>
        <taxon>Maltschvirus</taxon>
        <taxon>Maltschvirus maltsch</taxon>
    </lineage>
</organism>
<gene>
    <name evidence="1" type="ORF">UFOVP649_39</name>
</gene>
<protein>
    <submittedName>
        <fullName evidence="1">Uncharacterized protein</fullName>
    </submittedName>
</protein>